<accession>A0A6J7ZUW6</accession>
<dbReference type="AlphaFoldDB" id="A0A6J7ZUW6"/>
<dbReference type="Proteomes" id="UP000507470">
    <property type="component" value="Unassembled WGS sequence"/>
</dbReference>
<name>A0A6J7ZUW6_MYTCO</name>
<dbReference type="SUPFAM" id="SSF56399">
    <property type="entry name" value="ADP-ribosylation"/>
    <property type="match status" value="1"/>
</dbReference>
<proteinExistence type="predicted"/>
<dbReference type="OrthoDB" id="6157971at2759"/>
<gene>
    <name evidence="1" type="ORF">MCOR_735</name>
</gene>
<organism evidence="1 2">
    <name type="scientific">Mytilus coruscus</name>
    <name type="common">Sea mussel</name>
    <dbReference type="NCBI Taxonomy" id="42192"/>
    <lineage>
        <taxon>Eukaryota</taxon>
        <taxon>Metazoa</taxon>
        <taxon>Spiralia</taxon>
        <taxon>Lophotrochozoa</taxon>
        <taxon>Mollusca</taxon>
        <taxon>Bivalvia</taxon>
        <taxon>Autobranchia</taxon>
        <taxon>Pteriomorphia</taxon>
        <taxon>Mytilida</taxon>
        <taxon>Mytiloidea</taxon>
        <taxon>Mytilidae</taxon>
        <taxon>Mytilinae</taxon>
        <taxon>Mytilus</taxon>
    </lineage>
</organism>
<evidence type="ECO:0000313" key="1">
    <source>
        <dbReference type="EMBL" id="CAC5356725.1"/>
    </source>
</evidence>
<keyword evidence="2" id="KW-1185">Reference proteome</keyword>
<evidence type="ECO:0000313" key="2">
    <source>
        <dbReference type="Proteomes" id="UP000507470"/>
    </source>
</evidence>
<protein>
    <submittedName>
        <fullName evidence="1">Uncharacterized protein</fullName>
    </submittedName>
</protein>
<dbReference type="EMBL" id="CACVKT020000172">
    <property type="protein sequence ID" value="CAC5356725.1"/>
    <property type="molecule type" value="Genomic_DNA"/>
</dbReference>
<reference evidence="1 2" key="1">
    <citation type="submission" date="2020-06" db="EMBL/GenBank/DDBJ databases">
        <authorList>
            <person name="Li R."/>
            <person name="Bekaert M."/>
        </authorList>
    </citation>
    <scope>NUCLEOTIDE SEQUENCE [LARGE SCALE GENOMIC DNA]</scope>
    <source>
        <strain evidence="2">wild</strain>
    </source>
</reference>
<sequence length="244" mass="27954">MAPNGNSLAGISIFLLLVAYPVYYYELLNSNVIQDPTVKGNEQSCFVKIRCDGIELINTGITMMYPGIKIKGRYSDAVREFYNNMTANLTAFENIKSNLSKIFKDTEFLIKKFKNDSKNGKSSQGLLIYLYTTNSSNPIYYKLNEILRNHYANCNNKTITAEDRHIAPYAAALTATLMHWENIRATTNATYRAAPNEQEALYPPGSIFKITATYLEYEKRKQYTIKLSDYACMVDNQQQRNEFR</sequence>